<keyword evidence="10" id="KW-1185">Reference proteome</keyword>
<proteinExistence type="predicted"/>
<evidence type="ECO:0000256" key="3">
    <source>
        <dbReference type="ARBA" id="ARBA00022989"/>
    </source>
</evidence>
<name>A0A133XKB7_9RHOO</name>
<evidence type="ECO:0000256" key="4">
    <source>
        <dbReference type="ARBA" id="ARBA00023136"/>
    </source>
</evidence>
<dbReference type="PANTHER" id="PTHR37422">
    <property type="entry name" value="TEICHURONIC ACID BIOSYNTHESIS PROTEIN TUAE"/>
    <property type="match status" value="1"/>
</dbReference>
<feature type="transmembrane region" description="Helical" evidence="6">
    <location>
        <begin position="171"/>
        <end position="192"/>
    </location>
</feature>
<comment type="caution">
    <text evidence="9">The sequence shown here is derived from an EMBL/GenBank/DDBJ whole genome shotgun (WGS) entry which is preliminary data.</text>
</comment>
<dbReference type="InterPro" id="IPR045979">
    <property type="entry name" value="DUF5935"/>
</dbReference>
<gene>
    <name evidence="9" type="ORF">AT959_06880</name>
</gene>
<feature type="region of interest" description="Disordered" evidence="5">
    <location>
        <begin position="433"/>
        <end position="456"/>
    </location>
</feature>
<evidence type="ECO:0000259" key="7">
    <source>
        <dbReference type="Pfam" id="PF04932"/>
    </source>
</evidence>
<dbReference type="Pfam" id="PF19358">
    <property type="entry name" value="DUF5935"/>
    <property type="match status" value="1"/>
</dbReference>
<feature type="transmembrane region" description="Helical" evidence="6">
    <location>
        <begin position="43"/>
        <end position="64"/>
    </location>
</feature>
<dbReference type="AlphaFoldDB" id="A0A133XKB7"/>
<feature type="transmembrane region" description="Helical" evidence="6">
    <location>
        <begin position="76"/>
        <end position="96"/>
    </location>
</feature>
<organism evidence="9 10">
    <name type="scientific">Dechloromonas denitrificans</name>
    <dbReference type="NCBI Taxonomy" id="281362"/>
    <lineage>
        <taxon>Bacteria</taxon>
        <taxon>Pseudomonadati</taxon>
        <taxon>Pseudomonadota</taxon>
        <taxon>Betaproteobacteria</taxon>
        <taxon>Rhodocyclales</taxon>
        <taxon>Azonexaceae</taxon>
        <taxon>Dechloromonas</taxon>
    </lineage>
</organism>
<feature type="domain" description="DUF5935" evidence="8">
    <location>
        <begin position="1"/>
        <end position="190"/>
    </location>
</feature>
<sequence length="456" mass="50365">MRDIAIVMLFASGAVMALRRPYIAALLWVWVGLMNPHRLGWGFAYSLPLAMIAAGTLFFSMLINPEQVRWTMRFPVPLLLTFVGWMGITTALAVFPDESFEKYIFVLKVLLMLLPVAAVIRTREEILGFIVVVTGSLAFFGIKGGIFTALTGGGSRVWGPPASVIEGNNELAVALIITVPLLYYLATQSTLLRGLPFISKIPEKWSKRFLYGAMFLCLLSALGSHSRGALLAMIAMGSVLWWRSKSKLALFVVAMIVGVMAIAFMPEEWTTRMNTIQTYEEDDSAQGRINAWTMAVNIANGNLTGAGFVTDSPIIYQKYAPNPNFVIVAHSIYFQVLGEHGYIGLFLYLAFWIATYSLAGRLAKLTVGHEQLEWAHTLASMTKVSLIGFCVGGAFLSLAYWDMPYYILVILLCTERCVQEALNQTSNLAQKTKDIMPKQGPTNALPTRRGQDAPLC</sequence>
<dbReference type="GO" id="GO:0016020">
    <property type="term" value="C:membrane"/>
    <property type="evidence" value="ECO:0007669"/>
    <property type="project" value="UniProtKB-SubCell"/>
</dbReference>
<evidence type="ECO:0000256" key="6">
    <source>
        <dbReference type="SAM" id="Phobius"/>
    </source>
</evidence>
<feature type="transmembrane region" description="Helical" evidence="6">
    <location>
        <begin position="341"/>
        <end position="359"/>
    </location>
</feature>
<reference evidence="9 10" key="1">
    <citation type="submission" date="2015-12" db="EMBL/GenBank/DDBJ databases">
        <title>Nitrous oxide reduction kinetics distinguish bacteria harboring typical versus atypical NosZ.</title>
        <authorList>
            <person name="Yoon S."/>
            <person name="Nissen S."/>
            <person name="Park D."/>
            <person name="Sanford R.A."/>
            <person name="Loeffler F.E."/>
        </authorList>
    </citation>
    <scope>NUCLEOTIDE SEQUENCE [LARGE SCALE GENOMIC DNA]</scope>
    <source>
        <strain evidence="9 10">ATCC BAA-841</strain>
    </source>
</reference>
<dbReference type="InterPro" id="IPR007016">
    <property type="entry name" value="O-antigen_ligase-rel_domated"/>
</dbReference>
<dbReference type="RefSeq" id="WP_066881990.1">
    <property type="nucleotide sequence ID" value="NZ_LODL01000013.1"/>
</dbReference>
<keyword evidence="4 6" id="KW-0472">Membrane</keyword>
<evidence type="ECO:0000256" key="1">
    <source>
        <dbReference type="ARBA" id="ARBA00004141"/>
    </source>
</evidence>
<accession>A0A133XKB7</accession>
<dbReference type="InterPro" id="IPR017528">
    <property type="entry name" value="CHP03097O-antigen_lig-rel"/>
</dbReference>
<evidence type="ECO:0008006" key="11">
    <source>
        <dbReference type="Google" id="ProtNLM"/>
    </source>
</evidence>
<feature type="transmembrane region" description="Helical" evidence="6">
    <location>
        <begin position="379"/>
        <end position="401"/>
    </location>
</feature>
<feature type="domain" description="O-antigen ligase-related" evidence="7">
    <location>
        <begin position="213"/>
        <end position="349"/>
    </location>
</feature>
<protein>
    <recommendedName>
        <fullName evidence="11">Polymerase</fullName>
    </recommendedName>
</protein>
<dbReference type="PANTHER" id="PTHR37422:SF13">
    <property type="entry name" value="LIPOPOLYSACCHARIDE BIOSYNTHESIS PROTEIN PA4999-RELATED"/>
    <property type="match status" value="1"/>
</dbReference>
<dbReference type="Pfam" id="PF04932">
    <property type="entry name" value="Wzy_C"/>
    <property type="match status" value="1"/>
</dbReference>
<dbReference type="InterPro" id="IPR051533">
    <property type="entry name" value="WaaL-like"/>
</dbReference>
<evidence type="ECO:0000313" key="9">
    <source>
        <dbReference type="EMBL" id="KXB31388.1"/>
    </source>
</evidence>
<comment type="subcellular location">
    <subcellularLocation>
        <location evidence="1">Membrane</location>
        <topology evidence="1">Multi-pass membrane protein</topology>
    </subcellularLocation>
</comment>
<evidence type="ECO:0000256" key="5">
    <source>
        <dbReference type="SAM" id="MobiDB-lite"/>
    </source>
</evidence>
<keyword evidence="3 6" id="KW-1133">Transmembrane helix</keyword>
<dbReference type="EMBL" id="LODL01000013">
    <property type="protein sequence ID" value="KXB31388.1"/>
    <property type="molecule type" value="Genomic_DNA"/>
</dbReference>
<feature type="transmembrane region" description="Helical" evidence="6">
    <location>
        <begin position="248"/>
        <end position="265"/>
    </location>
</feature>
<feature type="transmembrane region" description="Helical" evidence="6">
    <location>
        <begin position="213"/>
        <end position="242"/>
    </location>
</feature>
<dbReference type="Proteomes" id="UP000070186">
    <property type="component" value="Unassembled WGS sequence"/>
</dbReference>
<feature type="transmembrane region" description="Helical" evidence="6">
    <location>
        <begin position="102"/>
        <end position="120"/>
    </location>
</feature>
<keyword evidence="2 6" id="KW-0812">Transmembrane</keyword>
<dbReference type="NCBIfam" id="TIGR03097">
    <property type="entry name" value="PEP_O_lig_1"/>
    <property type="match status" value="1"/>
</dbReference>
<evidence type="ECO:0000256" key="2">
    <source>
        <dbReference type="ARBA" id="ARBA00022692"/>
    </source>
</evidence>
<evidence type="ECO:0000313" key="10">
    <source>
        <dbReference type="Proteomes" id="UP000070186"/>
    </source>
</evidence>
<evidence type="ECO:0000259" key="8">
    <source>
        <dbReference type="Pfam" id="PF19358"/>
    </source>
</evidence>
<feature type="transmembrane region" description="Helical" evidence="6">
    <location>
        <begin position="127"/>
        <end position="151"/>
    </location>
</feature>
<dbReference type="STRING" id="281362.AT959_06880"/>